<evidence type="ECO:0000256" key="6">
    <source>
        <dbReference type="SAM" id="Phobius"/>
    </source>
</evidence>
<feature type="transmembrane region" description="Helical" evidence="6">
    <location>
        <begin position="148"/>
        <end position="168"/>
    </location>
</feature>
<sequence length="329" mass="35443">MPRKVLLWAVVMTAVLAAVPLIVHDTFYLRVLTEAVMWIALAITWDVLAGYTGYLNFGHGAFFGLGAYTTAILMGHAGWPFPLAVAAGSVLAAVAAFVAGMPTLRLKGAYFAIATWALARAVQQVALILEITGGPDGMRLPPFLHPQFFYYAMLSVTAAVFFLLWYLLETAPFGLKLKAIRENEAGAMALGLNPARIKIQAFILSACPAGIIGGIYAYWITYIDPASTLGDLITDQAVVMAVFGGLGTLIGPVLGAIVLFAFKTYFWAYLSDYQVLYLIILGALIAFSVVFLPEGLWGSILSCTAKRPQLSKAFHPLETKKEAPEVPNA</sequence>
<evidence type="ECO:0000256" key="5">
    <source>
        <dbReference type="ARBA" id="ARBA00023136"/>
    </source>
</evidence>
<name>A0A832EJ99_9BACT</name>
<feature type="transmembrane region" description="Helical" evidence="6">
    <location>
        <begin position="81"/>
        <end position="101"/>
    </location>
</feature>
<feature type="transmembrane region" description="Helical" evidence="6">
    <location>
        <begin position="201"/>
        <end position="219"/>
    </location>
</feature>
<keyword evidence="4 6" id="KW-1133">Transmembrane helix</keyword>
<keyword evidence="2" id="KW-1003">Cell membrane</keyword>
<comment type="caution">
    <text evidence="7">The sequence shown here is derived from an EMBL/GenBank/DDBJ whole genome shotgun (WGS) entry which is preliminary data.</text>
</comment>
<keyword evidence="3 6" id="KW-0812">Transmembrane</keyword>
<evidence type="ECO:0000256" key="1">
    <source>
        <dbReference type="ARBA" id="ARBA00004651"/>
    </source>
</evidence>
<feature type="transmembrane region" description="Helical" evidence="6">
    <location>
        <begin position="239"/>
        <end position="262"/>
    </location>
</feature>
<accession>A0A832EJ99</accession>
<organism evidence="7">
    <name type="scientific">Desulfacinum infernum</name>
    <dbReference type="NCBI Taxonomy" id="35837"/>
    <lineage>
        <taxon>Bacteria</taxon>
        <taxon>Pseudomonadati</taxon>
        <taxon>Thermodesulfobacteriota</taxon>
        <taxon>Syntrophobacteria</taxon>
        <taxon>Syntrophobacterales</taxon>
        <taxon>Syntrophobacteraceae</taxon>
        <taxon>Desulfacinum</taxon>
    </lineage>
</organism>
<feature type="transmembrane region" description="Helical" evidence="6">
    <location>
        <begin position="274"/>
        <end position="292"/>
    </location>
</feature>
<evidence type="ECO:0000256" key="3">
    <source>
        <dbReference type="ARBA" id="ARBA00022692"/>
    </source>
</evidence>
<keyword evidence="5 6" id="KW-0472">Membrane</keyword>
<dbReference type="AlphaFoldDB" id="A0A832EJ99"/>
<dbReference type="GO" id="GO:0005886">
    <property type="term" value="C:plasma membrane"/>
    <property type="evidence" value="ECO:0007669"/>
    <property type="project" value="UniProtKB-SubCell"/>
</dbReference>
<protein>
    <submittedName>
        <fullName evidence="7">Branched-chain amino acid ABC transporter permease</fullName>
    </submittedName>
</protein>
<gene>
    <name evidence="7" type="ORF">ENS06_07475</name>
</gene>
<evidence type="ECO:0000256" key="4">
    <source>
        <dbReference type="ARBA" id="ARBA00022989"/>
    </source>
</evidence>
<dbReference type="EMBL" id="DSTK01000022">
    <property type="protein sequence ID" value="HFK97150.1"/>
    <property type="molecule type" value="Genomic_DNA"/>
</dbReference>
<dbReference type="CDD" id="cd06581">
    <property type="entry name" value="TM_PBP1_LivM_like"/>
    <property type="match status" value="1"/>
</dbReference>
<dbReference type="InterPro" id="IPR001851">
    <property type="entry name" value="ABC_transp_permease"/>
</dbReference>
<dbReference type="PANTHER" id="PTHR30482">
    <property type="entry name" value="HIGH-AFFINITY BRANCHED-CHAIN AMINO ACID TRANSPORT SYSTEM PERMEASE"/>
    <property type="match status" value="1"/>
</dbReference>
<evidence type="ECO:0000313" key="7">
    <source>
        <dbReference type="EMBL" id="HFK97150.1"/>
    </source>
</evidence>
<dbReference type="GO" id="GO:0015658">
    <property type="term" value="F:branched-chain amino acid transmembrane transporter activity"/>
    <property type="evidence" value="ECO:0007669"/>
    <property type="project" value="InterPro"/>
</dbReference>
<comment type="subcellular location">
    <subcellularLocation>
        <location evidence="1">Cell membrane</location>
        <topology evidence="1">Multi-pass membrane protein</topology>
    </subcellularLocation>
</comment>
<feature type="transmembrane region" description="Helical" evidence="6">
    <location>
        <begin position="27"/>
        <end position="48"/>
    </location>
</feature>
<reference evidence="7" key="1">
    <citation type="journal article" date="2020" name="mSystems">
        <title>Genome- and Community-Level Interaction Insights into Carbon Utilization and Element Cycling Functions of Hydrothermarchaeota in Hydrothermal Sediment.</title>
        <authorList>
            <person name="Zhou Z."/>
            <person name="Liu Y."/>
            <person name="Xu W."/>
            <person name="Pan J."/>
            <person name="Luo Z.H."/>
            <person name="Li M."/>
        </authorList>
    </citation>
    <scope>NUCLEOTIDE SEQUENCE [LARGE SCALE GENOMIC DNA]</scope>
    <source>
        <strain evidence="7">SpSt-456</strain>
    </source>
</reference>
<feature type="transmembrane region" description="Helical" evidence="6">
    <location>
        <begin position="108"/>
        <end position="128"/>
    </location>
</feature>
<dbReference type="InterPro" id="IPR043428">
    <property type="entry name" value="LivM-like"/>
</dbReference>
<proteinExistence type="predicted"/>
<dbReference type="Pfam" id="PF02653">
    <property type="entry name" value="BPD_transp_2"/>
    <property type="match status" value="1"/>
</dbReference>
<evidence type="ECO:0000256" key="2">
    <source>
        <dbReference type="ARBA" id="ARBA00022475"/>
    </source>
</evidence>
<dbReference type="PANTHER" id="PTHR30482:SF10">
    <property type="entry name" value="HIGH-AFFINITY BRANCHED-CHAIN AMINO ACID TRANSPORT PROTEIN BRAE"/>
    <property type="match status" value="1"/>
</dbReference>